<proteinExistence type="predicted"/>
<reference evidence="1" key="1">
    <citation type="submission" date="2020-08" db="EMBL/GenBank/DDBJ databases">
        <title>Multicomponent nature underlies the extraordinary mechanical properties of spider dragline silk.</title>
        <authorList>
            <person name="Kono N."/>
            <person name="Nakamura H."/>
            <person name="Mori M."/>
            <person name="Yoshida Y."/>
            <person name="Ohtoshi R."/>
            <person name="Malay A.D."/>
            <person name="Moran D.A.P."/>
            <person name="Tomita M."/>
            <person name="Numata K."/>
            <person name="Arakawa K."/>
        </authorList>
    </citation>
    <scope>NUCLEOTIDE SEQUENCE</scope>
</reference>
<evidence type="ECO:0000313" key="2">
    <source>
        <dbReference type="Proteomes" id="UP000887159"/>
    </source>
</evidence>
<gene>
    <name evidence="1" type="ORF">TNCV_1198511</name>
</gene>
<dbReference type="Proteomes" id="UP000887159">
    <property type="component" value="Unassembled WGS sequence"/>
</dbReference>
<comment type="caution">
    <text evidence="1">The sequence shown here is derived from an EMBL/GenBank/DDBJ whole genome shotgun (WGS) entry which is preliminary data.</text>
</comment>
<evidence type="ECO:0000313" key="1">
    <source>
        <dbReference type="EMBL" id="GFY04073.1"/>
    </source>
</evidence>
<keyword evidence="2" id="KW-1185">Reference proteome</keyword>
<accession>A0A8X6VDN0</accession>
<dbReference type="EMBL" id="BMAU01021243">
    <property type="protein sequence ID" value="GFY04073.1"/>
    <property type="molecule type" value="Genomic_DNA"/>
</dbReference>
<dbReference type="AlphaFoldDB" id="A0A8X6VDN0"/>
<name>A0A8X6VDN0_TRICX</name>
<organism evidence="1 2">
    <name type="scientific">Trichonephila clavipes</name>
    <name type="common">Golden silk orbweaver</name>
    <name type="synonym">Nephila clavipes</name>
    <dbReference type="NCBI Taxonomy" id="2585209"/>
    <lineage>
        <taxon>Eukaryota</taxon>
        <taxon>Metazoa</taxon>
        <taxon>Ecdysozoa</taxon>
        <taxon>Arthropoda</taxon>
        <taxon>Chelicerata</taxon>
        <taxon>Arachnida</taxon>
        <taxon>Araneae</taxon>
        <taxon>Araneomorphae</taxon>
        <taxon>Entelegynae</taxon>
        <taxon>Araneoidea</taxon>
        <taxon>Nephilidae</taxon>
        <taxon>Trichonephila</taxon>
    </lineage>
</organism>
<protein>
    <submittedName>
        <fullName evidence="1">Uncharacterized protein</fullName>
    </submittedName>
</protein>
<sequence>MQQRLKKRENYCRKITKRSTLELKDNVFKKAERSDSIEKLVKDRLLREYDLIASEAKCHILPIILISQINYHLLKRSLAKIIKSQKLRQRFLITSKITMIRN</sequence>